<evidence type="ECO:0000259" key="6">
    <source>
        <dbReference type="PROSITE" id="PS50178"/>
    </source>
</evidence>
<dbReference type="Gene3D" id="4.10.860.20">
    <property type="entry name" value="Rabenosyn, Rab binding domain"/>
    <property type="match status" value="1"/>
</dbReference>
<dbReference type="InterPro" id="IPR052727">
    <property type="entry name" value="Rab4/Rab5_effector"/>
</dbReference>
<proteinExistence type="predicted"/>
<evidence type="ECO:0000256" key="2">
    <source>
        <dbReference type="ARBA" id="ARBA00022771"/>
    </source>
</evidence>
<dbReference type="SUPFAM" id="SSF57903">
    <property type="entry name" value="FYVE/PHD zinc finger"/>
    <property type="match status" value="1"/>
</dbReference>
<keyword evidence="1" id="KW-0479">Metal-binding</keyword>
<dbReference type="InterPro" id="IPR021565">
    <property type="entry name" value="Rbsn_Rab-bd"/>
</dbReference>
<reference evidence="7 8" key="1">
    <citation type="journal article" date="2015" name="Fungal Genet. Biol.">
        <title>Evolution of novel wood decay mechanisms in Agaricales revealed by the genome sequences of Fistulina hepatica and Cylindrobasidium torrendii.</title>
        <authorList>
            <person name="Floudas D."/>
            <person name="Held B.W."/>
            <person name="Riley R."/>
            <person name="Nagy L.G."/>
            <person name="Koehler G."/>
            <person name="Ransdell A.S."/>
            <person name="Younus H."/>
            <person name="Chow J."/>
            <person name="Chiniquy J."/>
            <person name="Lipzen A."/>
            <person name="Tritt A."/>
            <person name="Sun H."/>
            <person name="Haridas S."/>
            <person name="LaButti K."/>
            <person name="Ohm R.A."/>
            <person name="Kues U."/>
            <person name="Blanchette R.A."/>
            <person name="Grigoriev I.V."/>
            <person name="Minto R.E."/>
            <person name="Hibbett D.S."/>
        </authorList>
    </citation>
    <scope>NUCLEOTIDE SEQUENCE [LARGE SCALE GENOMIC DNA]</scope>
    <source>
        <strain evidence="7 8">FP15055 ss-10</strain>
    </source>
</reference>
<sequence length="700" mass="75435">MPETEAAPFVPYQAYRSKRHSRTTSLVLQSTSPPPPSSPVAESKTPARSSFDSSEKQEYIPKAADLPAPVPLVVVQPSPSPNGLPSPPDSPNSAERSTQSIHSADSDVSAEPVQTPSYAPSSPTPSSSSSPSISSDKALPRINGGRRTSTFRHVPRTRPGLPPAPSANSRSPSAASLPPSGLRNSVPASDSSSSAPSSPATIQTRLASISPSPLSKPLPESPASASPRVTSPFPQQQVPLAAPQPHTAAAKVSAPARTSSLHHQSTPPLRSSTATPPVARSPAPYRPGFQPRGVVSPRTDEFLALRKQARDGTDASARIERTKLQRRLEKLIHLHFPPAGQRPSPRKRTSSLFDVDIKRMSFSDAGSLFKSVVTAQGALDEARAAEQRITPWQDDAEASKCPMCAAGFHPITNRKHHCRLCGQIICSLPVKQPHRPTPCSLLFVVDPKTREIEEVGEIVDYGVKRRRTSSTTGSGPRPAATPLPAEHEEPLKGVRICRACRPVLMRYQYQHEMNAVPTFSHLYTVLLELEKELEEALPVFQEMILSMGQEAAVEAPTKEAASTRKKLLEMFAQYDAVAKKIRALPCTAGGSQDRVQMAVAARAAGFLQKHMFPLQALPKPKAKQKTSSASSTPPPAPVIGNVDPTSETAKMLQPLLEQEALLEGFVEEATAARKFEDAKILKLNLKEIRSEIRRVMEEAG</sequence>
<keyword evidence="3" id="KW-0862">Zinc</keyword>
<feature type="compositionally biased region" description="Polar residues" evidence="5">
    <location>
        <begin position="256"/>
        <end position="275"/>
    </location>
</feature>
<keyword evidence="2 4" id="KW-0863">Zinc-finger</keyword>
<dbReference type="InterPro" id="IPR011011">
    <property type="entry name" value="Znf_FYVE_PHD"/>
</dbReference>
<dbReference type="SMART" id="SM00064">
    <property type="entry name" value="FYVE"/>
    <property type="match status" value="1"/>
</dbReference>
<feature type="compositionally biased region" description="Low complexity" evidence="5">
    <location>
        <begin position="221"/>
        <end position="245"/>
    </location>
</feature>
<keyword evidence="8" id="KW-1185">Reference proteome</keyword>
<feature type="compositionally biased region" description="Polar residues" evidence="5">
    <location>
        <begin position="94"/>
        <end position="103"/>
    </location>
</feature>
<evidence type="ECO:0000256" key="1">
    <source>
        <dbReference type="ARBA" id="ARBA00022723"/>
    </source>
</evidence>
<dbReference type="InterPro" id="IPR000306">
    <property type="entry name" value="Znf_FYVE"/>
</dbReference>
<feature type="region of interest" description="Disordered" evidence="5">
    <location>
        <begin position="1"/>
        <end position="295"/>
    </location>
</feature>
<evidence type="ECO:0000313" key="8">
    <source>
        <dbReference type="Proteomes" id="UP000054007"/>
    </source>
</evidence>
<dbReference type="PANTHER" id="PTHR13510">
    <property type="entry name" value="FYVE-FINGER-CONTAINING RAB5 EFFECTOR PROTEIN RABENOSYN-5-RELATED"/>
    <property type="match status" value="1"/>
</dbReference>
<dbReference type="Pfam" id="PF01363">
    <property type="entry name" value="FYVE"/>
    <property type="match status" value="1"/>
</dbReference>
<dbReference type="SUPFAM" id="SSF140125">
    <property type="entry name" value="Rabenosyn-5 Rab-binding domain-like"/>
    <property type="match status" value="1"/>
</dbReference>
<name>A0A0D7B4S4_9AGAR</name>
<protein>
    <recommendedName>
        <fullName evidence="6">FYVE-type domain-containing protein</fullName>
    </recommendedName>
</protein>
<evidence type="ECO:0000313" key="7">
    <source>
        <dbReference type="EMBL" id="KIY64526.1"/>
    </source>
</evidence>
<dbReference type="PANTHER" id="PTHR13510:SF44">
    <property type="entry name" value="RABENOSYN-5"/>
    <property type="match status" value="1"/>
</dbReference>
<dbReference type="AlphaFoldDB" id="A0A0D7B4S4"/>
<dbReference type="InterPro" id="IPR013083">
    <property type="entry name" value="Znf_RING/FYVE/PHD"/>
</dbReference>
<dbReference type="STRING" id="1314674.A0A0D7B4S4"/>
<dbReference type="InterPro" id="IPR036531">
    <property type="entry name" value="Rbsn_Rab-bd_sf"/>
</dbReference>
<feature type="domain" description="FYVE-type" evidence="6">
    <location>
        <begin position="395"/>
        <end position="505"/>
    </location>
</feature>
<feature type="region of interest" description="Disordered" evidence="5">
    <location>
        <begin position="618"/>
        <end position="644"/>
    </location>
</feature>
<dbReference type="GO" id="GO:0008270">
    <property type="term" value="F:zinc ion binding"/>
    <property type="evidence" value="ECO:0007669"/>
    <property type="project" value="UniProtKB-KW"/>
</dbReference>
<dbReference type="InterPro" id="IPR017455">
    <property type="entry name" value="Znf_FYVE-rel"/>
</dbReference>
<dbReference type="Proteomes" id="UP000054007">
    <property type="component" value="Unassembled WGS sequence"/>
</dbReference>
<feature type="compositionally biased region" description="Low complexity" evidence="5">
    <location>
        <begin position="166"/>
        <end position="213"/>
    </location>
</feature>
<gene>
    <name evidence="7" type="ORF">CYLTODRAFT_438171</name>
</gene>
<feature type="region of interest" description="Disordered" evidence="5">
    <location>
        <begin position="466"/>
        <end position="485"/>
    </location>
</feature>
<feature type="compositionally biased region" description="Pro residues" evidence="5">
    <location>
        <begin position="78"/>
        <end position="90"/>
    </location>
</feature>
<evidence type="ECO:0000256" key="5">
    <source>
        <dbReference type="SAM" id="MobiDB-lite"/>
    </source>
</evidence>
<accession>A0A0D7B4S4</accession>
<dbReference type="EMBL" id="KN880631">
    <property type="protein sequence ID" value="KIY64526.1"/>
    <property type="molecule type" value="Genomic_DNA"/>
</dbReference>
<dbReference type="Gene3D" id="3.30.40.10">
    <property type="entry name" value="Zinc/RING finger domain, C3HC4 (zinc finger)"/>
    <property type="match status" value="1"/>
</dbReference>
<dbReference type="OrthoDB" id="166134at2759"/>
<dbReference type="PROSITE" id="PS50178">
    <property type="entry name" value="ZF_FYVE"/>
    <property type="match status" value="1"/>
</dbReference>
<evidence type="ECO:0000256" key="3">
    <source>
        <dbReference type="ARBA" id="ARBA00022833"/>
    </source>
</evidence>
<organism evidence="7 8">
    <name type="scientific">Cylindrobasidium torrendii FP15055 ss-10</name>
    <dbReference type="NCBI Taxonomy" id="1314674"/>
    <lineage>
        <taxon>Eukaryota</taxon>
        <taxon>Fungi</taxon>
        <taxon>Dikarya</taxon>
        <taxon>Basidiomycota</taxon>
        <taxon>Agaricomycotina</taxon>
        <taxon>Agaricomycetes</taxon>
        <taxon>Agaricomycetidae</taxon>
        <taxon>Agaricales</taxon>
        <taxon>Marasmiineae</taxon>
        <taxon>Physalacriaceae</taxon>
        <taxon>Cylindrobasidium</taxon>
    </lineage>
</organism>
<dbReference type="CDD" id="cd15737">
    <property type="entry name" value="FYVE2_Vac1p_like"/>
    <property type="match status" value="1"/>
</dbReference>
<feature type="compositionally biased region" description="Low complexity" evidence="5">
    <location>
        <begin position="116"/>
        <end position="135"/>
    </location>
</feature>
<evidence type="ECO:0000256" key="4">
    <source>
        <dbReference type="PROSITE-ProRule" id="PRU00091"/>
    </source>
</evidence>
<dbReference type="Pfam" id="PF11464">
    <property type="entry name" value="Rbsn"/>
    <property type="match status" value="1"/>
</dbReference>